<dbReference type="AlphaFoldDB" id="A0A2T2NN96"/>
<evidence type="ECO:0000313" key="3">
    <source>
        <dbReference type="Proteomes" id="UP000240883"/>
    </source>
</evidence>
<feature type="compositionally biased region" description="Pro residues" evidence="1">
    <location>
        <begin position="594"/>
        <end position="603"/>
    </location>
</feature>
<feature type="region of interest" description="Disordered" evidence="1">
    <location>
        <begin position="591"/>
        <end position="696"/>
    </location>
</feature>
<feature type="region of interest" description="Disordered" evidence="1">
    <location>
        <begin position="449"/>
        <end position="482"/>
    </location>
</feature>
<accession>A0A2T2NN96</accession>
<protein>
    <submittedName>
        <fullName evidence="2">Uncharacterized protein</fullName>
    </submittedName>
</protein>
<name>A0A2T2NN96_CORCC</name>
<dbReference type="Proteomes" id="UP000240883">
    <property type="component" value="Unassembled WGS sequence"/>
</dbReference>
<feature type="compositionally biased region" description="Low complexity" evidence="1">
    <location>
        <begin position="613"/>
        <end position="624"/>
    </location>
</feature>
<reference evidence="2 3" key="1">
    <citation type="journal article" date="2018" name="Front. Microbiol.">
        <title>Genome-Wide Analysis of Corynespora cassiicola Leaf Fall Disease Putative Effectors.</title>
        <authorList>
            <person name="Lopez D."/>
            <person name="Ribeiro S."/>
            <person name="Label P."/>
            <person name="Fumanal B."/>
            <person name="Venisse J.S."/>
            <person name="Kohler A."/>
            <person name="de Oliveira R.R."/>
            <person name="Labutti K."/>
            <person name="Lipzen A."/>
            <person name="Lail K."/>
            <person name="Bauer D."/>
            <person name="Ohm R.A."/>
            <person name="Barry K.W."/>
            <person name="Spatafora J."/>
            <person name="Grigoriev I.V."/>
            <person name="Martin F.M."/>
            <person name="Pujade-Renaud V."/>
        </authorList>
    </citation>
    <scope>NUCLEOTIDE SEQUENCE [LARGE SCALE GENOMIC DNA]</scope>
    <source>
        <strain evidence="2 3">Philippines</strain>
    </source>
</reference>
<sequence length="745" mass="82022">MGVSQAILPISNLEQKGALAPQHLKWIHTMQKELIAAECSPDVAWKLGELASEEDTHMKERVMRSLRSTDEMLDINKSIKTLFEYLALAVGLELRQEKSRLLSIHIIPTKANQSIPSGDSFVAHLFFPRGFLVEADDDETETLYLSPRAQKRFRIRTSLQLFKVILWILEDLAAKKKTSRSGKLRSISRDTVVEEFRTGGIATEPMSNQAISEHYAGRLYNTVFLLANSLPMGMEAKNDMRGPLVLKPLDHLRDWFMSMSIDDAMSQIDAQFSSHGKTYHYKISSLPGREGRDSLANLLIIILRAYEAEVQDEAARLSELIATLPKYTLEAEKAAKDRFTRLRGRKRKVHLEDMGPDEPRFHLVKKLKLELKANRFLPKEVAKIRKRFIPTPSNLGIGRTQLGKSSLSTEYIPDPMEVDVSAEPGQQIDTGLPAFLPFELNADGFPVPSTLDQPGIITSSEIPSSSQGKSSSSISSTPGLPYMPPLTAPAKASCTLTMASPTFSNISRIIREKSTKSVSEPHASMPQTPCEFTIIATAEPAHSHVVATFKPMPTKPKRKDSAISLSNSVAKTLEHAPKVPCQSLILSPAATAPAPAPEQPTSPPLKAKDIEPTPKSTPTDSTPSCFIIVPRTANPTPSSPTVKAAPAPSTPAPVPATPKPTPSKVHKERRSSSPRPSAGIQKPTTAMGRHDKKYKYGSKTLQNLERGLAIHRRRRTGLIGRQNVRENGAVGHWGLLGRSLRSRRA</sequence>
<gene>
    <name evidence="2" type="ORF">BS50DRAFT_667033</name>
</gene>
<proteinExistence type="predicted"/>
<evidence type="ECO:0000256" key="1">
    <source>
        <dbReference type="SAM" id="MobiDB-lite"/>
    </source>
</evidence>
<feature type="compositionally biased region" description="Low complexity" evidence="1">
    <location>
        <begin position="635"/>
        <end position="647"/>
    </location>
</feature>
<feature type="compositionally biased region" description="Low complexity" evidence="1">
    <location>
        <begin position="459"/>
        <end position="476"/>
    </location>
</feature>
<dbReference type="EMBL" id="KZ678135">
    <property type="protein sequence ID" value="PSN66911.1"/>
    <property type="molecule type" value="Genomic_DNA"/>
</dbReference>
<keyword evidence="3" id="KW-1185">Reference proteome</keyword>
<evidence type="ECO:0000313" key="2">
    <source>
        <dbReference type="EMBL" id="PSN66911.1"/>
    </source>
</evidence>
<feature type="compositionally biased region" description="Pro residues" evidence="1">
    <location>
        <begin position="648"/>
        <end position="661"/>
    </location>
</feature>
<organism evidence="2 3">
    <name type="scientific">Corynespora cassiicola Philippines</name>
    <dbReference type="NCBI Taxonomy" id="1448308"/>
    <lineage>
        <taxon>Eukaryota</taxon>
        <taxon>Fungi</taxon>
        <taxon>Dikarya</taxon>
        <taxon>Ascomycota</taxon>
        <taxon>Pezizomycotina</taxon>
        <taxon>Dothideomycetes</taxon>
        <taxon>Pleosporomycetidae</taxon>
        <taxon>Pleosporales</taxon>
        <taxon>Corynesporascaceae</taxon>
        <taxon>Corynespora</taxon>
    </lineage>
</organism>
<dbReference type="STRING" id="1448308.A0A2T2NN96"/>